<keyword evidence="1" id="KW-0472">Membrane</keyword>
<evidence type="ECO:0000313" key="3">
    <source>
        <dbReference type="Proteomes" id="UP000245582"/>
    </source>
</evidence>
<name>A0A2U2RTU9_BIFLN</name>
<comment type="caution">
    <text evidence="2">The sequence shown here is derived from an EMBL/GenBank/DDBJ whole genome shotgun (WGS) entry which is preliminary data.</text>
</comment>
<accession>A0A2U2RTU9</accession>
<protein>
    <submittedName>
        <fullName evidence="2">Uncharacterized protein</fullName>
    </submittedName>
</protein>
<dbReference type="Proteomes" id="UP000245582">
    <property type="component" value="Unassembled WGS sequence"/>
</dbReference>
<sequence>MSRNEKILAALWLLAFSASIVAAIWAGMWLVAGLLRAGAFSILHFIVLAVSLPLAVILGRPLGGDE</sequence>
<proteinExistence type="predicted"/>
<dbReference type="RefSeq" id="WP_109087534.1">
    <property type="nucleotide sequence ID" value="NZ_PHUM01000003.1"/>
</dbReference>
<evidence type="ECO:0000313" key="2">
    <source>
        <dbReference type="EMBL" id="PWH09296.1"/>
    </source>
</evidence>
<dbReference type="AlphaFoldDB" id="A0A2U2RTU9"/>
<reference evidence="2 3" key="1">
    <citation type="submission" date="2017-11" db="EMBL/GenBank/DDBJ databases">
        <title>Draft genome sequence of Bifidobacterium longum UMA026, isolated from Holstein dairy cow feces.</title>
        <authorList>
            <person name="Albert K."/>
            <person name="Sela D.A."/>
        </authorList>
    </citation>
    <scope>NUCLEOTIDE SEQUENCE [LARGE SCALE GENOMIC DNA]</scope>
    <source>
        <strain evidence="2 3">UMA026</strain>
    </source>
</reference>
<gene>
    <name evidence="2" type="ORF">CWE05_03250</name>
</gene>
<keyword evidence="1" id="KW-1133">Transmembrane helix</keyword>
<organism evidence="2 3">
    <name type="scientific">Bifidobacterium longum</name>
    <dbReference type="NCBI Taxonomy" id="216816"/>
    <lineage>
        <taxon>Bacteria</taxon>
        <taxon>Bacillati</taxon>
        <taxon>Actinomycetota</taxon>
        <taxon>Actinomycetes</taxon>
        <taxon>Bifidobacteriales</taxon>
        <taxon>Bifidobacteriaceae</taxon>
        <taxon>Bifidobacterium</taxon>
    </lineage>
</organism>
<evidence type="ECO:0000256" key="1">
    <source>
        <dbReference type="SAM" id="Phobius"/>
    </source>
</evidence>
<feature type="transmembrane region" description="Helical" evidence="1">
    <location>
        <begin position="39"/>
        <end position="59"/>
    </location>
</feature>
<dbReference type="EMBL" id="PHUM01000003">
    <property type="protein sequence ID" value="PWH09296.1"/>
    <property type="molecule type" value="Genomic_DNA"/>
</dbReference>
<keyword evidence="1" id="KW-0812">Transmembrane</keyword>